<dbReference type="InterPro" id="IPR003347">
    <property type="entry name" value="JmjC_dom"/>
</dbReference>
<organism evidence="2 3">
    <name type="scientific">Neodothiora populina</name>
    <dbReference type="NCBI Taxonomy" id="2781224"/>
    <lineage>
        <taxon>Eukaryota</taxon>
        <taxon>Fungi</taxon>
        <taxon>Dikarya</taxon>
        <taxon>Ascomycota</taxon>
        <taxon>Pezizomycotina</taxon>
        <taxon>Dothideomycetes</taxon>
        <taxon>Dothideomycetidae</taxon>
        <taxon>Dothideales</taxon>
        <taxon>Dothioraceae</taxon>
        <taxon>Neodothiora</taxon>
    </lineage>
</organism>
<evidence type="ECO:0000313" key="3">
    <source>
        <dbReference type="Proteomes" id="UP001562354"/>
    </source>
</evidence>
<dbReference type="RefSeq" id="XP_069202989.1">
    <property type="nucleotide sequence ID" value="XM_069345161.1"/>
</dbReference>
<feature type="domain" description="JmjC" evidence="1">
    <location>
        <begin position="126"/>
        <end position="307"/>
    </location>
</feature>
<dbReference type="Gene3D" id="2.60.120.650">
    <property type="entry name" value="Cupin"/>
    <property type="match status" value="1"/>
</dbReference>
<name>A0ABR3PKR0_9PEZI</name>
<dbReference type="PANTHER" id="PTHR12461:SF105">
    <property type="entry name" value="HYPOXIA-INDUCIBLE FACTOR 1-ALPHA INHIBITOR"/>
    <property type="match status" value="1"/>
</dbReference>
<dbReference type="EMBL" id="JBFMKM010000004">
    <property type="protein sequence ID" value="KAL1306717.1"/>
    <property type="molecule type" value="Genomic_DNA"/>
</dbReference>
<dbReference type="InterPro" id="IPR041667">
    <property type="entry name" value="Cupin_8"/>
</dbReference>
<proteinExistence type="predicted"/>
<dbReference type="Pfam" id="PF13621">
    <property type="entry name" value="Cupin_8"/>
    <property type="match status" value="1"/>
</dbReference>
<dbReference type="GeneID" id="95979082"/>
<reference evidence="2 3" key="1">
    <citation type="submission" date="2024-07" db="EMBL/GenBank/DDBJ databases">
        <title>Draft sequence of the Neodothiora populina.</title>
        <authorList>
            <person name="Drown D.D."/>
            <person name="Schuette U.S."/>
            <person name="Buechlein A.B."/>
            <person name="Rusch D.R."/>
            <person name="Winton L.W."/>
            <person name="Adams G.A."/>
        </authorList>
    </citation>
    <scope>NUCLEOTIDE SEQUENCE [LARGE SCALE GENOMIC DNA]</scope>
    <source>
        <strain evidence="2 3">CPC 39397</strain>
    </source>
</reference>
<evidence type="ECO:0000259" key="1">
    <source>
        <dbReference type="PROSITE" id="PS51184"/>
    </source>
</evidence>
<dbReference type="Proteomes" id="UP001562354">
    <property type="component" value="Unassembled WGS sequence"/>
</dbReference>
<comment type="caution">
    <text evidence="2">The sequence shown here is derived from an EMBL/GenBank/DDBJ whole genome shotgun (WGS) entry which is preliminary data.</text>
</comment>
<dbReference type="SUPFAM" id="SSF51197">
    <property type="entry name" value="Clavaminate synthase-like"/>
    <property type="match status" value="1"/>
</dbReference>
<sequence>MRLCTLKIAQWSTRSVTYKTIRRTSSVATTPKNISILPDDSLETFRSHAFKPELPALLPRGSFSGMPAITKWFSRSSKDSSNARLNVEYLSKYGDVVLPIEVTDGQGFSQLHQPLQFFLDASESLNQSSETRMYLAQASISDLPPSMSSDIPTPPLVLSAGKGDLYASSIWLGHAPTYTPLHRDPNPNLFVQLCGTKRMRLFRPEVGAAVFHYVQGVVGGSATATMRGVEMMEGREREVLEMVVWEDGASGEDGGGGGGGGGAAPWSEHCFECEVGSGDGLFIPKGWWHSVKGVGRGMNGSVNWWFR</sequence>
<gene>
    <name evidence="2" type="ORF">AAFC00_005383</name>
</gene>
<keyword evidence="3" id="KW-1185">Reference proteome</keyword>
<protein>
    <recommendedName>
        <fullName evidence="1">JmjC domain-containing protein</fullName>
    </recommendedName>
</protein>
<dbReference type="PROSITE" id="PS51184">
    <property type="entry name" value="JMJC"/>
    <property type="match status" value="1"/>
</dbReference>
<accession>A0ABR3PKR0</accession>
<evidence type="ECO:0000313" key="2">
    <source>
        <dbReference type="EMBL" id="KAL1306717.1"/>
    </source>
</evidence>
<dbReference type="PANTHER" id="PTHR12461">
    <property type="entry name" value="HYPOXIA-INDUCIBLE FACTOR 1 ALPHA INHIBITOR-RELATED"/>
    <property type="match status" value="1"/>
</dbReference>